<proteinExistence type="predicted"/>
<gene>
    <name evidence="1" type="ORF">N656DRAFT_681361</name>
</gene>
<sequence>QQGDIAFLMPAEAFSAPDYNDLLAKPPGRGCRAYIPTLATGHPVIVLQRAANHVLITPVPAYKSGPHNNYLAPWKPIYQQSKNTLDFRSFSGSELSSHDRPPLFLESGSMPKPKTSWVNIQSVWVVSLSVIGRFTKSRQLLRVREDSLSSLREHMAEKCARWLDSQKRLAAVLPPASSLPSSSSSSSKP</sequence>
<dbReference type="EMBL" id="MU853368">
    <property type="protein sequence ID" value="KAK4107890.1"/>
    <property type="molecule type" value="Genomic_DNA"/>
</dbReference>
<comment type="caution">
    <text evidence="1">The sequence shown here is derived from an EMBL/GenBank/DDBJ whole genome shotgun (WGS) entry which is preliminary data.</text>
</comment>
<dbReference type="Proteomes" id="UP001302812">
    <property type="component" value="Unassembled WGS sequence"/>
</dbReference>
<dbReference type="GeneID" id="89934680"/>
<accession>A0AAN6T7C7</accession>
<feature type="non-terminal residue" evidence="1">
    <location>
        <position position="189"/>
    </location>
</feature>
<evidence type="ECO:0000313" key="2">
    <source>
        <dbReference type="Proteomes" id="UP001302812"/>
    </source>
</evidence>
<protein>
    <submittedName>
        <fullName evidence="1">Uncharacterized protein</fullName>
    </submittedName>
</protein>
<reference evidence="1" key="1">
    <citation type="journal article" date="2023" name="Mol. Phylogenet. Evol.">
        <title>Genome-scale phylogeny and comparative genomics of the fungal order Sordariales.</title>
        <authorList>
            <person name="Hensen N."/>
            <person name="Bonometti L."/>
            <person name="Westerberg I."/>
            <person name="Brannstrom I.O."/>
            <person name="Guillou S."/>
            <person name="Cros-Aarteil S."/>
            <person name="Calhoun S."/>
            <person name="Haridas S."/>
            <person name="Kuo A."/>
            <person name="Mondo S."/>
            <person name="Pangilinan J."/>
            <person name="Riley R."/>
            <person name="LaButti K."/>
            <person name="Andreopoulos B."/>
            <person name="Lipzen A."/>
            <person name="Chen C."/>
            <person name="Yan M."/>
            <person name="Daum C."/>
            <person name="Ng V."/>
            <person name="Clum A."/>
            <person name="Steindorff A."/>
            <person name="Ohm R.A."/>
            <person name="Martin F."/>
            <person name="Silar P."/>
            <person name="Natvig D.O."/>
            <person name="Lalanne C."/>
            <person name="Gautier V."/>
            <person name="Ament-Velasquez S.L."/>
            <person name="Kruys A."/>
            <person name="Hutchinson M.I."/>
            <person name="Powell A.J."/>
            <person name="Barry K."/>
            <person name="Miller A.N."/>
            <person name="Grigoriev I.V."/>
            <person name="Debuchy R."/>
            <person name="Gladieux P."/>
            <person name="Hiltunen Thoren M."/>
            <person name="Johannesson H."/>
        </authorList>
    </citation>
    <scope>NUCLEOTIDE SEQUENCE</scope>
    <source>
        <strain evidence="1">CBS 508.74</strain>
    </source>
</reference>
<feature type="non-terminal residue" evidence="1">
    <location>
        <position position="1"/>
    </location>
</feature>
<evidence type="ECO:0000313" key="1">
    <source>
        <dbReference type="EMBL" id="KAK4107890.1"/>
    </source>
</evidence>
<reference evidence="1" key="2">
    <citation type="submission" date="2023-05" db="EMBL/GenBank/DDBJ databases">
        <authorList>
            <consortium name="Lawrence Berkeley National Laboratory"/>
            <person name="Steindorff A."/>
            <person name="Hensen N."/>
            <person name="Bonometti L."/>
            <person name="Westerberg I."/>
            <person name="Brannstrom I.O."/>
            <person name="Guillou S."/>
            <person name="Cros-Aarteil S."/>
            <person name="Calhoun S."/>
            <person name="Haridas S."/>
            <person name="Kuo A."/>
            <person name="Mondo S."/>
            <person name="Pangilinan J."/>
            <person name="Riley R."/>
            <person name="Labutti K."/>
            <person name="Andreopoulos B."/>
            <person name="Lipzen A."/>
            <person name="Chen C."/>
            <person name="Yanf M."/>
            <person name="Daum C."/>
            <person name="Ng V."/>
            <person name="Clum A."/>
            <person name="Ohm R."/>
            <person name="Martin F."/>
            <person name="Silar P."/>
            <person name="Natvig D."/>
            <person name="Lalanne C."/>
            <person name="Gautier V."/>
            <person name="Ament-Velasquez S.L."/>
            <person name="Kruys A."/>
            <person name="Hutchinson M.I."/>
            <person name="Powell A.J."/>
            <person name="Barry K."/>
            <person name="Miller A.N."/>
            <person name="Grigoriev I.V."/>
            <person name="Debuchy R."/>
            <person name="Gladieux P."/>
            <person name="Thoren M.H."/>
            <person name="Johannesson H."/>
        </authorList>
    </citation>
    <scope>NUCLEOTIDE SEQUENCE</scope>
    <source>
        <strain evidence="1">CBS 508.74</strain>
    </source>
</reference>
<dbReference type="RefSeq" id="XP_064665460.1">
    <property type="nucleotide sequence ID" value="XM_064810555.1"/>
</dbReference>
<organism evidence="1 2">
    <name type="scientific">Canariomyces notabilis</name>
    <dbReference type="NCBI Taxonomy" id="2074819"/>
    <lineage>
        <taxon>Eukaryota</taxon>
        <taxon>Fungi</taxon>
        <taxon>Dikarya</taxon>
        <taxon>Ascomycota</taxon>
        <taxon>Pezizomycotina</taxon>
        <taxon>Sordariomycetes</taxon>
        <taxon>Sordariomycetidae</taxon>
        <taxon>Sordariales</taxon>
        <taxon>Chaetomiaceae</taxon>
        <taxon>Canariomyces</taxon>
    </lineage>
</organism>
<dbReference type="AlphaFoldDB" id="A0AAN6T7C7"/>
<name>A0AAN6T7C7_9PEZI</name>
<keyword evidence="2" id="KW-1185">Reference proteome</keyword>